<accession>A0A9X0CD73</accession>
<dbReference type="Proteomes" id="UP001163046">
    <property type="component" value="Unassembled WGS sequence"/>
</dbReference>
<feature type="compositionally biased region" description="Basic and acidic residues" evidence="1">
    <location>
        <begin position="124"/>
        <end position="151"/>
    </location>
</feature>
<feature type="region of interest" description="Disordered" evidence="1">
    <location>
        <begin position="69"/>
        <end position="98"/>
    </location>
</feature>
<evidence type="ECO:0000313" key="3">
    <source>
        <dbReference type="Proteomes" id="UP001163046"/>
    </source>
</evidence>
<gene>
    <name evidence="2" type="ORF">OS493_030888</name>
</gene>
<name>A0A9X0CD73_9CNID</name>
<sequence>MQDNDCIGRNFPFRSSVETTYGSRRGSTGDSPSKDKGANITNITVNLPHAHQVNFAIGDKAMVSTNQTKSGMMTTPVPGKTPVQNPLSPTSPCSMSPEQETIVQTGGDSTYEIKLCMESDLEATKEARKPTQETPDPKKSLDFSEVEEMKKTAGPRNRKPVQETEDLKCTNDVNDHPEESPRLVFQEEDSEEFIKDKPLQETEDPSNKEPKVKIEGQRDKSAEQKPLQEPQGPGKAQGTEEEDTRQVKEDEEELSERKPLQESASSADVETESCKEEAMPTQETMAAGKGPLRRLGSRWASRDNLQTSKSSNGFTFSDIR</sequence>
<evidence type="ECO:0000313" key="2">
    <source>
        <dbReference type="EMBL" id="KAJ7323762.1"/>
    </source>
</evidence>
<feature type="region of interest" description="Disordered" evidence="1">
    <location>
        <begin position="1"/>
        <end position="39"/>
    </location>
</feature>
<feature type="region of interest" description="Disordered" evidence="1">
    <location>
        <begin position="124"/>
        <end position="320"/>
    </location>
</feature>
<feature type="compositionally biased region" description="Acidic residues" evidence="1">
    <location>
        <begin position="239"/>
        <end position="254"/>
    </location>
</feature>
<feature type="compositionally biased region" description="Basic and acidic residues" evidence="1">
    <location>
        <begin position="192"/>
        <end position="223"/>
    </location>
</feature>
<dbReference type="EMBL" id="MU827811">
    <property type="protein sequence ID" value="KAJ7323762.1"/>
    <property type="molecule type" value="Genomic_DNA"/>
</dbReference>
<feature type="compositionally biased region" description="Polar residues" evidence="1">
    <location>
        <begin position="82"/>
        <end position="98"/>
    </location>
</feature>
<reference evidence="2" key="1">
    <citation type="submission" date="2023-01" db="EMBL/GenBank/DDBJ databases">
        <title>Genome assembly of the deep-sea coral Lophelia pertusa.</title>
        <authorList>
            <person name="Herrera S."/>
            <person name="Cordes E."/>
        </authorList>
    </citation>
    <scope>NUCLEOTIDE SEQUENCE</scope>
    <source>
        <strain evidence="2">USNM1676648</strain>
        <tissue evidence="2">Polyp</tissue>
    </source>
</reference>
<comment type="caution">
    <text evidence="2">The sequence shown here is derived from an EMBL/GenBank/DDBJ whole genome shotgun (WGS) entry which is preliminary data.</text>
</comment>
<organism evidence="2 3">
    <name type="scientific">Desmophyllum pertusum</name>
    <dbReference type="NCBI Taxonomy" id="174260"/>
    <lineage>
        <taxon>Eukaryota</taxon>
        <taxon>Metazoa</taxon>
        <taxon>Cnidaria</taxon>
        <taxon>Anthozoa</taxon>
        <taxon>Hexacorallia</taxon>
        <taxon>Scleractinia</taxon>
        <taxon>Caryophylliina</taxon>
        <taxon>Caryophylliidae</taxon>
        <taxon>Desmophyllum</taxon>
    </lineage>
</organism>
<feature type="compositionally biased region" description="Polar residues" evidence="1">
    <location>
        <begin position="303"/>
        <end position="320"/>
    </location>
</feature>
<protein>
    <submittedName>
        <fullName evidence="2">Uncharacterized protein</fullName>
    </submittedName>
</protein>
<dbReference type="AlphaFoldDB" id="A0A9X0CD73"/>
<feature type="compositionally biased region" description="Basic and acidic residues" evidence="1">
    <location>
        <begin position="160"/>
        <end position="181"/>
    </location>
</feature>
<keyword evidence="3" id="KW-1185">Reference proteome</keyword>
<evidence type="ECO:0000256" key="1">
    <source>
        <dbReference type="SAM" id="MobiDB-lite"/>
    </source>
</evidence>
<proteinExistence type="predicted"/>
<feature type="compositionally biased region" description="Polar residues" evidence="1">
    <location>
        <begin position="16"/>
        <end position="31"/>
    </location>
</feature>